<dbReference type="GO" id="GO:0005739">
    <property type="term" value="C:mitochondrion"/>
    <property type="evidence" value="ECO:0007669"/>
    <property type="project" value="TreeGrafter"/>
</dbReference>
<comment type="similarity">
    <text evidence="1">Belongs to the IF-3 family.</text>
</comment>
<dbReference type="OrthoDB" id="21573at2759"/>
<evidence type="ECO:0000256" key="1">
    <source>
        <dbReference type="ARBA" id="ARBA00005439"/>
    </source>
</evidence>
<dbReference type="Gene3D" id="3.30.110.10">
    <property type="entry name" value="Translation initiation factor 3 (IF-3), C-terminal domain"/>
    <property type="match status" value="1"/>
</dbReference>
<dbReference type="InterPro" id="IPR036788">
    <property type="entry name" value="T_IF-3_C_sf"/>
</dbReference>
<evidence type="ECO:0000256" key="3">
    <source>
        <dbReference type="ARBA" id="ARBA00022917"/>
    </source>
</evidence>
<dbReference type="GO" id="GO:0043022">
    <property type="term" value="F:ribosome binding"/>
    <property type="evidence" value="ECO:0007669"/>
    <property type="project" value="TreeGrafter"/>
</dbReference>
<dbReference type="InterPro" id="IPR001288">
    <property type="entry name" value="Translation_initiation_fac_3"/>
</dbReference>
<evidence type="ECO:0000256" key="2">
    <source>
        <dbReference type="ARBA" id="ARBA00022540"/>
    </source>
</evidence>
<proteinExistence type="inferred from homology"/>
<dbReference type="Proteomes" id="UP000310189">
    <property type="component" value="Unassembled WGS sequence"/>
</dbReference>
<dbReference type="PANTHER" id="PTHR10938">
    <property type="entry name" value="TRANSLATION INITIATION FACTOR IF-3"/>
    <property type="match status" value="1"/>
</dbReference>
<dbReference type="AlphaFoldDB" id="A0A4T0FW88"/>
<name>A0A4T0FW88_9BASI</name>
<reference evidence="4 5" key="1">
    <citation type="submission" date="2019-03" db="EMBL/GenBank/DDBJ databases">
        <title>Sequencing 23 genomes of Wallemia ichthyophaga.</title>
        <authorList>
            <person name="Gostincar C."/>
        </authorList>
    </citation>
    <scope>NUCLEOTIDE SEQUENCE [LARGE SCALE GENOMIC DNA]</scope>
    <source>
        <strain evidence="4 5">EXF-5753</strain>
    </source>
</reference>
<dbReference type="SUPFAM" id="SSF55200">
    <property type="entry name" value="Translation initiation factor IF3, C-terminal domain"/>
    <property type="match status" value="1"/>
</dbReference>
<organism evidence="4 5">
    <name type="scientific">Wallemia hederae</name>
    <dbReference type="NCBI Taxonomy" id="1540922"/>
    <lineage>
        <taxon>Eukaryota</taxon>
        <taxon>Fungi</taxon>
        <taxon>Dikarya</taxon>
        <taxon>Basidiomycota</taxon>
        <taxon>Wallemiomycotina</taxon>
        <taxon>Wallemiomycetes</taxon>
        <taxon>Wallemiales</taxon>
        <taxon>Wallemiaceae</taxon>
        <taxon>Wallemia</taxon>
    </lineage>
</organism>
<keyword evidence="2" id="KW-0396">Initiation factor</keyword>
<dbReference type="PANTHER" id="PTHR10938:SF0">
    <property type="entry name" value="TRANSLATION INITIATION FACTOR IF-3, MITOCHONDRIAL"/>
    <property type="match status" value="1"/>
</dbReference>
<dbReference type="GO" id="GO:0032790">
    <property type="term" value="P:ribosome disassembly"/>
    <property type="evidence" value="ECO:0007669"/>
    <property type="project" value="TreeGrafter"/>
</dbReference>
<gene>
    <name evidence="4" type="ORF">E3P99_00239</name>
</gene>
<sequence length="211" mass="23660">MLRLFSKLPITTVRSSHSVQLRKVSCTAVLHKATERLRDEEIVKAFDKVSVVDAATGKPQPPESASSVLKRLERNKYRLELVSEAETPLVKIIDKGEEYRKAKDKASKEKEAKAASKAKSKMEKEIQVTWMTSPHDLAHKLKKATETLSNKGKVSVVFANSSAHKRIADADKERIMQGVETQLGLGISTNVARWKETEKSKRFWAVHLKGV</sequence>
<evidence type="ECO:0008006" key="6">
    <source>
        <dbReference type="Google" id="ProtNLM"/>
    </source>
</evidence>
<protein>
    <recommendedName>
        <fullName evidence="6">Translation initiation factor 3 N-terminal domain-containing protein</fullName>
    </recommendedName>
</protein>
<evidence type="ECO:0000313" key="4">
    <source>
        <dbReference type="EMBL" id="TIA93152.1"/>
    </source>
</evidence>
<keyword evidence="3" id="KW-0648">Protein biosynthesis</keyword>
<comment type="caution">
    <text evidence="4">The sequence shown here is derived from an EMBL/GenBank/DDBJ whole genome shotgun (WGS) entry which is preliminary data.</text>
</comment>
<evidence type="ECO:0000313" key="5">
    <source>
        <dbReference type="Proteomes" id="UP000310189"/>
    </source>
</evidence>
<dbReference type="GO" id="GO:0003743">
    <property type="term" value="F:translation initiation factor activity"/>
    <property type="evidence" value="ECO:0007669"/>
    <property type="project" value="UniProtKB-KW"/>
</dbReference>
<dbReference type="EMBL" id="SPNW01000003">
    <property type="protein sequence ID" value="TIA93152.1"/>
    <property type="molecule type" value="Genomic_DNA"/>
</dbReference>
<keyword evidence="5" id="KW-1185">Reference proteome</keyword>
<dbReference type="GO" id="GO:0070124">
    <property type="term" value="P:mitochondrial translational initiation"/>
    <property type="evidence" value="ECO:0007669"/>
    <property type="project" value="TreeGrafter"/>
</dbReference>
<accession>A0A4T0FW88</accession>